<gene>
    <name evidence="1" type="ORF">L6654_08595</name>
</gene>
<reference evidence="1" key="1">
    <citation type="submission" date="2022-01" db="EMBL/GenBank/DDBJ databases">
        <title>Genome sequnece data of strain Bradyrhizobium sp. nov.</title>
        <authorList>
            <person name="Zhang J."/>
        </authorList>
    </citation>
    <scope>NUCLEOTIDE SEQUENCE</scope>
    <source>
        <strain evidence="1">WYCCWR 13023</strain>
    </source>
</reference>
<evidence type="ECO:0000313" key="1">
    <source>
        <dbReference type="EMBL" id="MCG2626679.1"/>
    </source>
</evidence>
<proteinExistence type="predicted"/>
<comment type="caution">
    <text evidence="1">The sequence shown here is derived from an EMBL/GenBank/DDBJ whole genome shotgun (WGS) entry which is preliminary data.</text>
</comment>
<dbReference type="Proteomes" id="UP001139054">
    <property type="component" value="Unassembled WGS sequence"/>
</dbReference>
<name>A0A9X1R9G4_9BRAD</name>
<dbReference type="AlphaFoldDB" id="A0A9X1R9G4"/>
<sequence>MDSVVGQVTRLAEEKLDATELSRLDTIFVGDSALGYGLDASEFDRLAGTRSLSLPLTGAHGLPATLVLLRRIADRTNKPLNVILYFSVDGLAWGENPDGRFFMSPSPVEPALWVDAQVRLLLVYLYRLINGHEAFTFLMDMLHGIDRAAPTEDERNWGYFKSTGKIDPSLHENASYRMHQTVPSGTLPWLTAIGRVCRSRAWNCLYVTGPLFSAVIHHDQAERGYLDASRAAVAAAGLQMVNSDPVPISNEDRGDTLFHVAWEKRDKFTAIYSRLIAPFLSKPNSLGTPPLDDR</sequence>
<dbReference type="EMBL" id="JAKLTY010000004">
    <property type="protein sequence ID" value="MCG2626679.1"/>
    <property type="molecule type" value="Genomic_DNA"/>
</dbReference>
<protein>
    <submittedName>
        <fullName evidence="1">Uncharacterized protein</fullName>
    </submittedName>
</protein>
<dbReference type="RefSeq" id="WP_237890129.1">
    <property type="nucleotide sequence ID" value="NZ_JAKLTY010000004.1"/>
</dbReference>
<organism evidence="1 2">
    <name type="scientific">Bradyrhizobium zhengyangense</name>
    <dbReference type="NCBI Taxonomy" id="2911009"/>
    <lineage>
        <taxon>Bacteria</taxon>
        <taxon>Pseudomonadati</taxon>
        <taxon>Pseudomonadota</taxon>
        <taxon>Alphaproteobacteria</taxon>
        <taxon>Hyphomicrobiales</taxon>
        <taxon>Nitrobacteraceae</taxon>
        <taxon>Bradyrhizobium</taxon>
    </lineage>
</organism>
<accession>A0A9X1R9G4</accession>
<evidence type="ECO:0000313" key="2">
    <source>
        <dbReference type="Proteomes" id="UP001139054"/>
    </source>
</evidence>